<dbReference type="PRINTS" id="PR00344">
    <property type="entry name" value="BCTRLSENSOR"/>
</dbReference>
<gene>
    <name evidence="13" type="ORF">H1191_06085</name>
</gene>
<keyword evidence="11" id="KW-0812">Transmembrane</keyword>
<dbReference type="SMART" id="SM00387">
    <property type="entry name" value="HATPase_c"/>
    <property type="match status" value="1"/>
</dbReference>
<dbReference type="InterPro" id="IPR036890">
    <property type="entry name" value="HATPase_C_sf"/>
</dbReference>
<dbReference type="Gene3D" id="3.30.565.10">
    <property type="entry name" value="Histidine kinase-like ATPase, C-terminal domain"/>
    <property type="match status" value="1"/>
</dbReference>
<dbReference type="FunFam" id="3.30.565.10:FF:000006">
    <property type="entry name" value="Sensor histidine kinase WalK"/>
    <property type="match status" value="1"/>
</dbReference>
<evidence type="ECO:0000313" key="13">
    <source>
        <dbReference type="EMBL" id="MBA4493874.1"/>
    </source>
</evidence>
<comment type="catalytic activity">
    <reaction evidence="1">
        <text>ATP + protein L-histidine = ADP + protein N-phospho-L-histidine.</text>
        <dbReference type="EC" id="2.7.13.3"/>
    </reaction>
</comment>
<evidence type="ECO:0000256" key="10">
    <source>
        <dbReference type="ARBA" id="ARBA00023136"/>
    </source>
</evidence>
<evidence type="ECO:0000256" key="2">
    <source>
        <dbReference type="ARBA" id="ARBA00004651"/>
    </source>
</evidence>
<dbReference type="Proteomes" id="UP000535491">
    <property type="component" value="Unassembled WGS sequence"/>
</dbReference>
<evidence type="ECO:0000256" key="9">
    <source>
        <dbReference type="ARBA" id="ARBA00023012"/>
    </source>
</evidence>
<keyword evidence="6" id="KW-0547">Nucleotide-binding</keyword>
<dbReference type="PANTHER" id="PTHR43711:SF1">
    <property type="entry name" value="HISTIDINE KINASE 1"/>
    <property type="match status" value="1"/>
</dbReference>
<reference evidence="13 14" key="1">
    <citation type="submission" date="2020-07" db="EMBL/GenBank/DDBJ databases">
        <authorList>
            <person name="Feng H."/>
        </authorList>
    </citation>
    <scope>NUCLEOTIDE SEQUENCE [LARGE SCALE GENOMIC DNA]</scope>
    <source>
        <strain evidence="14">s-10</strain>
    </source>
</reference>
<dbReference type="InterPro" id="IPR003661">
    <property type="entry name" value="HisK_dim/P_dom"/>
</dbReference>
<evidence type="ECO:0000259" key="12">
    <source>
        <dbReference type="PROSITE" id="PS50109"/>
    </source>
</evidence>
<keyword evidence="5" id="KW-0808">Transferase</keyword>
<evidence type="ECO:0000256" key="1">
    <source>
        <dbReference type="ARBA" id="ARBA00000085"/>
    </source>
</evidence>
<comment type="subcellular location">
    <subcellularLocation>
        <location evidence="2">Cell membrane</location>
        <topology evidence="2">Multi-pass membrane protein</topology>
    </subcellularLocation>
</comment>
<sequence length="410" mass="46346">MFRKTLIRLTLQNSVVFLVAISLLGAWLYWFMEGQVFGEIDEMLLTRSKRAKAELMLDQDFSTPSVPYTAVILWDKNREIVHRLKGDPLFANVKLSYPEQIDGKIHSVQMDIPQFDDPLQFRFVAVSLPTVTGDSLVIQVIRFVGAEVAWLDNLRKNIIIGCCLAVGIAIAAGYWLARRALIPIQNSWQAQQQFVADASHELRTPLAVIRARAELLLRDPKQTIEEKISDISTIYRETRRLHKLVAHLLTLARSDSNQLELNIESFAFDSLVHEVAGHFKELAQIEQIYFQTEISPSLFIQGDRERLHQLLVILLDNAFKYTPSPGEVTLTCRKSGNHVLLEVKDTGVGIPEKDIPHIFDRFYRADPARKRTDGGTGLGLAIARWIVEKHGGKISVQSEPGKGTSFLVKL</sequence>
<evidence type="ECO:0000256" key="7">
    <source>
        <dbReference type="ARBA" id="ARBA00022777"/>
    </source>
</evidence>
<feature type="transmembrane region" description="Helical" evidence="11">
    <location>
        <begin position="12"/>
        <end position="32"/>
    </location>
</feature>
<dbReference type="GO" id="GO:0005886">
    <property type="term" value="C:plasma membrane"/>
    <property type="evidence" value="ECO:0007669"/>
    <property type="project" value="UniProtKB-SubCell"/>
</dbReference>
<organism evidence="13 14">
    <name type="scientific">Paenactinomyces guangxiensis</name>
    <dbReference type="NCBI Taxonomy" id="1490290"/>
    <lineage>
        <taxon>Bacteria</taxon>
        <taxon>Bacillati</taxon>
        <taxon>Bacillota</taxon>
        <taxon>Bacilli</taxon>
        <taxon>Bacillales</taxon>
        <taxon>Thermoactinomycetaceae</taxon>
        <taxon>Paenactinomyces</taxon>
    </lineage>
</organism>
<keyword evidence="7 13" id="KW-0418">Kinase</keyword>
<dbReference type="Pfam" id="PF02518">
    <property type="entry name" value="HATPase_c"/>
    <property type="match status" value="1"/>
</dbReference>
<dbReference type="CDD" id="cd00075">
    <property type="entry name" value="HATPase"/>
    <property type="match status" value="1"/>
</dbReference>
<dbReference type="RefSeq" id="WP_181751115.1">
    <property type="nucleotide sequence ID" value="NZ_JACEIQ010000004.1"/>
</dbReference>
<dbReference type="InterPro" id="IPR036097">
    <property type="entry name" value="HisK_dim/P_sf"/>
</dbReference>
<dbReference type="Pfam" id="PF00512">
    <property type="entry name" value="HisKA"/>
    <property type="match status" value="1"/>
</dbReference>
<dbReference type="PROSITE" id="PS50109">
    <property type="entry name" value="HIS_KIN"/>
    <property type="match status" value="1"/>
</dbReference>
<evidence type="ECO:0000256" key="11">
    <source>
        <dbReference type="SAM" id="Phobius"/>
    </source>
</evidence>
<evidence type="ECO:0000256" key="8">
    <source>
        <dbReference type="ARBA" id="ARBA00022840"/>
    </source>
</evidence>
<protein>
    <recommendedName>
        <fullName evidence="3">histidine kinase</fullName>
        <ecNumber evidence="3">2.7.13.3</ecNumber>
    </recommendedName>
</protein>
<dbReference type="SMART" id="SM00388">
    <property type="entry name" value="HisKA"/>
    <property type="match status" value="1"/>
</dbReference>
<keyword evidence="11" id="KW-1133">Transmembrane helix</keyword>
<name>A0A7W1WQ56_9BACL</name>
<dbReference type="GO" id="GO:0000155">
    <property type="term" value="F:phosphorelay sensor kinase activity"/>
    <property type="evidence" value="ECO:0007669"/>
    <property type="project" value="InterPro"/>
</dbReference>
<dbReference type="EMBL" id="JACEIQ010000004">
    <property type="protein sequence ID" value="MBA4493874.1"/>
    <property type="molecule type" value="Genomic_DNA"/>
</dbReference>
<evidence type="ECO:0000256" key="5">
    <source>
        <dbReference type="ARBA" id="ARBA00022679"/>
    </source>
</evidence>
<keyword evidence="9" id="KW-0902">Two-component regulatory system</keyword>
<keyword evidence="14" id="KW-1185">Reference proteome</keyword>
<dbReference type="PANTHER" id="PTHR43711">
    <property type="entry name" value="TWO-COMPONENT HISTIDINE KINASE"/>
    <property type="match status" value="1"/>
</dbReference>
<dbReference type="InterPro" id="IPR005467">
    <property type="entry name" value="His_kinase_dom"/>
</dbReference>
<comment type="caution">
    <text evidence="13">The sequence shown here is derived from an EMBL/GenBank/DDBJ whole genome shotgun (WGS) entry which is preliminary data.</text>
</comment>
<dbReference type="Gene3D" id="1.10.287.130">
    <property type="match status" value="1"/>
</dbReference>
<dbReference type="AlphaFoldDB" id="A0A7W1WQ56"/>
<evidence type="ECO:0000256" key="6">
    <source>
        <dbReference type="ARBA" id="ARBA00022741"/>
    </source>
</evidence>
<keyword evidence="8" id="KW-0067">ATP-binding</keyword>
<dbReference type="SUPFAM" id="SSF47384">
    <property type="entry name" value="Homodimeric domain of signal transducing histidine kinase"/>
    <property type="match status" value="1"/>
</dbReference>
<feature type="transmembrane region" description="Helical" evidence="11">
    <location>
        <begin position="158"/>
        <end position="177"/>
    </location>
</feature>
<dbReference type="GO" id="GO:0005524">
    <property type="term" value="F:ATP binding"/>
    <property type="evidence" value="ECO:0007669"/>
    <property type="project" value="UniProtKB-KW"/>
</dbReference>
<keyword evidence="10 11" id="KW-0472">Membrane</keyword>
<dbReference type="EC" id="2.7.13.3" evidence="3"/>
<keyword evidence="4" id="KW-0597">Phosphoprotein</keyword>
<dbReference type="InterPro" id="IPR003594">
    <property type="entry name" value="HATPase_dom"/>
</dbReference>
<evidence type="ECO:0000313" key="14">
    <source>
        <dbReference type="Proteomes" id="UP000535491"/>
    </source>
</evidence>
<dbReference type="InterPro" id="IPR050736">
    <property type="entry name" value="Sensor_HK_Regulatory"/>
</dbReference>
<dbReference type="CDD" id="cd00082">
    <property type="entry name" value="HisKA"/>
    <property type="match status" value="1"/>
</dbReference>
<dbReference type="InterPro" id="IPR004358">
    <property type="entry name" value="Sig_transdc_His_kin-like_C"/>
</dbReference>
<evidence type="ECO:0000256" key="4">
    <source>
        <dbReference type="ARBA" id="ARBA00022553"/>
    </source>
</evidence>
<dbReference type="FunFam" id="1.10.287.130:FF:000001">
    <property type="entry name" value="Two-component sensor histidine kinase"/>
    <property type="match status" value="1"/>
</dbReference>
<feature type="domain" description="Histidine kinase" evidence="12">
    <location>
        <begin position="197"/>
        <end position="410"/>
    </location>
</feature>
<accession>A0A7W1WQ56</accession>
<proteinExistence type="predicted"/>
<evidence type="ECO:0000256" key="3">
    <source>
        <dbReference type="ARBA" id="ARBA00012438"/>
    </source>
</evidence>
<dbReference type="SUPFAM" id="SSF55874">
    <property type="entry name" value="ATPase domain of HSP90 chaperone/DNA topoisomerase II/histidine kinase"/>
    <property type="match status" value="1"/>
</dbReference>